<organism evidence="2 3">
    <name type="scientific">Gossypium arboreum</name>
    <name type="common">Tree cotton</name>
    <name type="synonym">Gossypium nanking</name>
    <dbReference type="NCBI Taxonomy" id="29729"/>
    <lineage>
        <taxon>Eukaryota</taxon>
        <taxon>Viridiplantae</taxon>
        <taxon>Streptophyta</taxon>
        <taxon>Embryophyta</taxon>
        <taxon>Tracheophyta</taxon>
        <taxon>Spermatophyta</taxon>
        <taxon>Magnoliopsida</taxon>
        <taxon>eudicotyledons</taxon>
        <taxon>Gunneridae</taxon>
        <taxon>Pentapetalae</taxon>
        <taxon>rosids</taxon>
        <taxon>malvids</taxon>
        <taxon>Malvales</taxon>
        <taxon>Malvaceae</taxon>
        <taxon>Malvoideae</taxon>
        <taxon>Gossypium</taxon>
    </lineage>
</organism>
<protein>
    <recommendedName>
        <fullName evidence="1">RNase H type-1 domain-containing protein</fullName>
    </recommendedName>
</protein>
<name>A0ABR0QWP9_GOSAR</name>
<sequence length="91" mass="9898">MALCLAVGEGGFIDEKMSTQEAECSAFERSIELAGHLNVNGDVLFETDHASLVNIMDRCNTDITITGDIIRACKAAFNNFKSANLVWANPF</sequence>
<dbReference type="Pfam" id="PF13456">
    <property type="entry name" value="RVT_3"/>
    <property type="match status" value="1"/>
</dbReference>
<evidence type="ECO:0000313" key="2">
    <source>
        <dbReference type="EMBL" id="KAK5843409.1"/>
    </source>
</evidence>
<dbReference type="Proteomes" id="UP001358586">
    <property type="component" value="Chromosome 2"/>
</dbReference>
<evidence type="ECO:0000259" key="1">
    <source>
        <dbReference type="Pfam" id="PF13456"/>
    </source>
</evidence>
<comment type="caution">
    <text evidence="2">The sequence shown here is derived from an EMBL/GenBank/DDBJ whole genome shotgun (WGS) entry which is preliminary data.</text>
</comment>
<evidence type="ECO:0000313" key="3">
    <source>
        <dbReference type="Proteomes" id="UP001358586"/>
    </source>
</evidence>
<dbReference type="EMBL" id="JARKNE010000002">
    <property type="protein sequence ID" value="KAK5843409.1"/>
    <property type="molecule type" value="Genomic_DNA"/>
</dbReference>
<reference evidence="2 3" key="1">
    <citation type="submission" date="2023-03" db="EMBL/GenBank/DDBJ databases">
        <title>WGS of Gossypium arboreum.</title>
        <authorList>
            <person name="Yu D."/>
        </authorList>
    </citation>
    <scope>NUCLEOTIDE SEQUENCE [LARGE SCALE GENOMIC DNA]</scope>
    <source>
        <tissue evidence="2">Leaf</tissue>
    </source>
</reference>
<proteinExistence type="predicted"/>
<accession>A0ABR0QWP9</accession>
<feature type="domain" description="RNase H type-1" evidence="1">
    <location>
        <begin position="11"/>
        <end position="89"/>
    </location>
</feature>
<gene>
    <name evidence="2" type="ORF">PVK06_005865</name>
</gene>
<keyword evidence="3" id="KW-1185">Reference proteome</keyword>
<dbReference type="InterPro" id="IPR002156">
    <property type="entry name" value="RNaseH_domain"/>
</dbReference>